<protein>
    <submittedName>
        <fullName evidence="1">Uncharacterized protein</fullName>
    </submittedName>
</protein>
<proteinExistence type="predicted"/>
<organism evidence="1 2">
    <name type="scientific">Acanthosepion pharaonis</name>
    <name type="common">Pharaoh cuttlefish</name>
    <name type="synonym">Sepia pharaonis</name>
    <dbReference type="NCBI Taxonomy" id="158019"/>
    <lineage>
        <taxon>Eukaryota</taxon>
        <taxon>Metazoa</taxon>
        <taxon>Spiralia</taxon>
        <taxon>Lophotrochozoa</taxon>
        <taxon>Mollusca</taxon>
        <taxon>Cephalopoda</taxon>
        <taxon>Coleoidea</taxon>
        <taxon>Decapodiformes</taxon>
        <taxon>Sepiida</taxon>
        <taxon>Sepiina</taxon>
        <taxon>Sepiidae</taxon>
        <taxon>Acanthosepion</taxon>
    </lineage>
</organism>
<keyword evidence="2" id="KW-1185">Reference proteome</keyword>
<sequence length="382" mass="41663">MHSRANLFCLVDNTARLFNHHQTSKATTIISIIPTTVGQVIIATQFSLQPEFGVPILSNSNFNRPRSILSIGLNNAGIFSSDISYSGYKLPQLASSVPRPPLVNVCKDGENTLPYSIILLLFLLDGYILERYLKCRPTPPPAPCMHGGLSTQFTSTDDKFTVLFQPAICSAISSSSSHSLSSFFFFPKELLYLHPLFHCYLSYSRAYSHSILSPSLTGHICASSSHCFILIVLLAVLVNTNGIPVPFSFPCVLSLSRMTLFSRTSNPSLLSVQVRVVSFGVVHLSSARTGLSQVTCSSTAPTPLLLTTCRKVPKHTTCPASQRSYLHCGHTASYLFTDQYSPKTRVLSGLTWSQLDKTNATFTPLSDKCSNSNASILVTAPI</sequence>
<dbReference type="EMBL" id="CAHIKZ030002210">
    <property type="protein sequence ID" value="CAE1282865.1"/>
    <property type="molecule type" value="Genomic_DNA"/>
</dbReference>
<dbReference type="Proteomes" id="UP000597762">
    <property type="component" value="Unassembled WGS sequence"/>
</dbReference>
<accession>A0A812CUY1</accession>
<evidence type="ECO:0000313" key="2">
    <source>
        <dbReference type="Proteomes" id="UP000597762"/>
    </source>
</evidence>
<gene>
    <name evidence="1" type="ORF">SPHA_43689</name>
</gene>
<name>A0A812CUY1_ACAPH</name>
<dbReference type="AlphaFoldDB" id="A0A812CUY1"/>
<evidence type="ECO:0000313" key="1">
    <source>
        <dbReference type="EMBL" id="CAE1282865.1"/>
    </source>
</evidence>
<reference evidence="1" key="1">
    <citation type="submission" date="2021-01" db="EMBL/GenBank/DDBJ databases">
        <authorList>
            <person name="Li R."/>
            <person name="Bekaert M."/>
        </authorList>
    </citation>
    <scope>NUCLEOTIDE SEQUENCE</scope>
    <source>
        <strain evidence="1">Farmed</strain>
    </source>
</reference>
<comment type="caution">
    <text evidence="1">The sequence shown here is derived from an EMBL/GenBank/DDBJ whole genome shotgun (WGS) entry which is preliminary data.</text>
</comment>